<dbReference type="AlphaFoldDB" id="A0A4R3MJP0"/>
<evidence type="ECO:0000313" key="2">
    <source>
        <dbReference type="EMBL" id="TCT14340.1"/>
    </source>
</evidence>
<keyword evidence="1" id="KW-1133">Transmembrane helix</keyword>
<organism evidence="2 3">
    <name type="scientific">Natranaerovirga pectinivora</name>
    <dbReference type="NCBI Taxonomy" id="682400"/>
    <lineage>
        <taxon>Bacteria</taxon>
        <taxon>Bacillati</taxon>
        <taxon>Bacillota</taxon>
        <taxon>Clostridia</taxon>
        <taxon>Lachnospirales</taxon>
        <taxon>Natranaerovirgaceae</taxon>
        <taxon>Natranaerovirga</taxon>
    </lineage>
</organism>
<dbReference type="Proteomes" id="UP000294902">
    <property type="component" value="Unassembled WGS sequence"/>
</dbReference>
<comment type="caution">
    <text evidence="2">The sequence shown here is derived from an EMBL/GenBank/DDBJ whole genome shotgun (WGS) entry which is preliminary data.</text>
</comment>
<keyword evidence="3" id="KW-1185">Reference proteome</keyword>
<keyword evidence="1" id="KW-0472">Membrane</keyword>
<reference evidence="2 3" key="1">
    <citation type="submission" date="2019-03" db="EMBL/GenBank/DDBJ databases">
        <title>Genomic Encyclopedia of Type Strains, Phase IV (KMG-IV): sequencing the most valuable type-strain genomes for metagenomic binning, comparative biology and taxonomic classification.</title>
        <authorList>
            <person name="Goeker M."/>
        </authorList>
    </citation>
    <scope>NUCLEOTIDE SEQUENCE [LARGE SCALE GENOMIC DNA]</scope>
    <source>
        <strain evidence="2 3">DSM 24629</strain>
    </source>
</reference>
<evidence type="ECO:0000256" key="1">
    <source>
        <dbReference type="SAM" id="Phobius"/>
    </source>
</evidence>
<name>A0A4R3MJP0_9FIRM</name>
<gene>
    <name evidence="2" type="ORF">EDC18_106138</name>
</gene>
<evidence type="ECO:0000313" key="3">
    <source>
        <dbReference type="Proteomes" id="UP000294902"/>
    </source>
</evidence>
<keyword evidence="1" id="KW-0812">Transmembrane</keyword>
<accession>A0A4R3MJP0</accession>
<proteinExistence type="predicted"/>
<protein>
    <submittedName>
        <fullName evidence="2">Uncharacterized protein</fullName>
    </submittedName>
</protein>
<feature type="transmembrane region" description="Helical" evidence="1">
    <location>
        <begin position="20"/>
        <end position="43"/>
    </location>
</feature>
<dbReference type="EMBL" id="SMAL01000006">
    <property type="protein sequence ID" value="TCT14340.1"/>
    <property type="molecule type" value="Genomic_DNA"/>
</dbReference>
<sequence>MNPLFSLTLFEFYNNTNKASMIIIYLLLFFASICLIIIFVKIIKCIIKLAKKKLLSE</sequence>